<sequence length="57" mass="5932">MNPPADDLTRMRDAIAVLRTALSLGDAPHPSATTPAAVAAMAAAVPLLQTLRAERPR</sequence>
<dbReference type="Proteomes" id="UP000652013">
    <property type="component" value="Unassembled WGS sequence"/>
</dbReference>
<proteinExistence type="predicted"/>
<reference evidence="1" key="1">
    <citation type="submission" date="2021-01" db="EMBL/GenBank/DDBJ databases">
        <title>Whole genome shotgun sequence of Spirilliplanes yamanashiensis NBRC 15828.</title>
        <authorList>
            <person name="Komaki H."/>
            <person name="Tamura T."/>
        </authorList>
    </citation>
    <scope>NUCLEOTIDE SEQUENCE</scope>
    <source>
        <strain evidence="1">NBRC 15828</strain>
    </source>
</reference>
<accession>A0A8J4DJN0</accession>
<comment type="caution">
    <text evidence="1">The sequence shown here is derived from an EMBL/GenBank/DDBJ whole genome shotgun (WGS) entry which is preliminary data.</text>
</comment>
<dbReference type="EMBL" id="BOOY01000020">
    <property type="protein sequence ID" value="GIJ03403.1"/>
    <property type="molecule type" value="Genomic_DNA"/>
</dbReference>
<gene>
    <name evidence="1" type="ORF">Sya03_27550</name>
</gene>
<name>A0A8J4DJN0_9ACTN</name>
<evidence type="ECO:0000313" key="1">
    <source>
        <dbReference type="EMBL" id="GIJ03403.1"/>
    </source>
</evidence>
<dbReference type="RefSeq" id="WP_203938680.1">
    <property type="nucleotide sequence ID" value="NZ_BAAAGJ010000005.1"/>
</dbReference>
<keyword evidence="2" id="KW-1185">Reference proteome</keyword>
<protein>
    <submittedName>
        <fullName evidence="1">Uncharacterized protein</fullName>
    </submittedName>
</protein>
<organism evidence="1 2">
    <name type="scientific">Spirilliplanes yamanashiensis</name>
    <dbReference type="NCBI Taxonomy" id="42233"/>
    <lineage>
        <taxon>Bacteria</taxon>
        <taxon>Bacillati</taxon>
        <taxon>Actinomycetota</taxon>
        <taxon>Actinomycetes</taxon>
        <taxon>Micromonosporales</taxon>
        <taxon>Micromonosporaceae</taxon>
        <taxon>Spirilliplanes</taxon>
    </lineage>
</organism>
<dbReference type="AlphaFoldDB" id="A0A8J4DJN0"/>
<evidence type="ECO:0000313" key="2">
    <source>
        <dbReference type="Proteomes" id="UP000652013"/>
    </source>
</evidence>